<keyword evidence="2" id="KW-1185">Reference proteome</keyword>
<evidence type="ECO:0000313" key="1">
    <source>
        <dbReference type="EMBL" id="KFM72209.1"/>
    </source>
</evidence>
<organism evidence="1 2">
    <name type="scientific">Stegodyphus mimosarum</name>
    <name type="common">African social velvet spider</name>
    <dbReference type="NCBI Taxonomy" id="407821"/>
    <lineage>
        <taxon>Eukaryota</taxon>
        <taxon>Metazoa</taxon>
        <taxon>Ecdysozoa</taxon>
        <taxon>Arthropoda</taxon>
        <taxon>Chelicerata</taxon>
        <taxon>Arachnida</taxon>
        <taxon>Araneae</taxon>
        <taxon>Araneomorphae</taxon>
        <taxon>Entelegynae</taxon>
        <taxon>Eresoidea</taxon>
        <taxon>Eresidae</taxon>
        <taxon>Stegodyphus</taxon>
    </lineage>
</organism>
<protein>
    <submittedName>
        <fullName evidence="1">Retrovirus-related Pol polyprotein from transposon 17.6</fullName>
    </submittedName>
</protein>
<proteinExistence type="predicted"/>
<dbReference type="Gene3D" id="3.30.70.270">
    <property type="match status" value="1"/>
</dbReference>
<dbReference type="Proteomes" id="UP000054359">
    <property type="component" value="Unassembled WGS sequence"/>
</dbReference>
<dbReference type="PANTHER" id="PTHR24559">
    <property type="entry name" value="TRANSPOSON TY3-I GAG-POL POLYPROTEIN"/>
    <property type="match status" value="1"/>
</dbReference>
<dbReference type="AlphaFoldDB" id="A0A087U4C0"/>
<sequence length="66" mass="7602">MIELIEQLGDANNFSTLDLISGFFQTKMHPDDTFKSGFSTRSGDYEWLRTSFGMRKVPSSFQRLMS</sequence>
<dbReference type="STRING" id="407821.A0A087U4C0"/>
<evidence type="ECO:0000313" key="2">
    <source>
        <dbReference type="Proteomes" id="UP000054359"/>
    </source>
</evidence>
<dbReference type="SUPFAM" id="SSF56672">
    <property type="entry name" value="DNA/RNA polymerases"/>
    <property type="match status" value="1"/>
</dbReference>
<dbReference type="PANTHER" id="PTHR24559:SF435">
    <property type="entry name" value="RIBONUCLEASE H"/>
    <property type="match status" value="1"/>
</dbReference>
<accession>A0A087U4C0</accession>
<dbReference type="EMBL" id="KK118086">
    <property type="protein sequence ID" value="KFM72209.1"/>
    <property type="molecule type" value="Genomic_DNA"/>
</dbReference>
<dbReference type="Gene3D" id="3.10.10.10">
    <property type="entry name" value="HIV Type 1 Reverse Transcriptase, subunit A, domain 1"/>
    <property type="match status" value="1"/>
</dbReference>
<gene>
    <name evidence="1" type="ORF">X975_10837</name>
</gene>
<dbReference type="OrthoDB" id="6516142at2759"/>
<feature type="non-terminal residue" evidence="1">
    <location>
        <position position="66"/>
    </location>
</feature>
<name>A0A087U4C0_STEMI</name>
<dbReference type="InterPro" id="IPR053134">
    <property type="entry name" value="RNA-dir_DNA_polymerase"/>
</dbReference>
<dbReference type="InterPro" id="IPR043128">
    <property type="entry name" value="Rev_trsase/Diguanyl_cyclase"/>
</dbReference>
<dbReference type="GO" id="GO:0071897">
    <property type="term" value="P:DNA biosynthetic process"/>
    <property type="evidence" value="ECO:0007669"/>
    <property type="project" value="UniProtKB-ARBA"/>
</dbReference>
<reference evidence="1 2" key="1">
    <citation type="submission" date="2013-11" db="EMBL/GenBank/DDBJ databases">
        <title>Genome sequencing of Stegodyphus mimosarum.</title>
        <authorList>
            <person name="Bechsgaard J."/>
        </authorList>
    </citation>
    <scope>NUCLEOTIDE SEQUENCE [LARGE SCALE GENOMIC DNA]</scope>
</reference>
<dbReference type="InterPro" id="IPR043502">
    <property type="entry name" value="DNA/RNA_pol_sf"/>
</dbReference>